<keyword evidence="4" id="KW-0175">Coiled coil</keyword>
<dbReference type="STRING" id="1235591.CAK95_02845"/>
<comment type="similarity">
    <text evidence="2">Belongs to the RmuC family.</text>
</comment>
<evidence type="ECO:0000313" key="7">
    <source>
        <dbReference type="Proteomes" id="UP000194137"/>
    </source>
</evidence>
<protein>
    <recommendedName>
        <fullName evidence="3">DNA recombination protein RmuC homolog</fullName>
    </recommendedName>
</protein>
<evidence type="ECO:0000256" key="2">
    <source>
        <dbReference type="ARBA" id="ARBA00009840"/>
    </source>
</evidence>
<gene>
    <name evidence="6" type="ORF">CAK95_02845</name>
</gene>
<dbReference type="InterPro" id="IPR003798">
    <property type="entry name" value="DNA_recombination_RmuC"/>
</dbReference>
<evidence type="ECO:0000256" key="5">
    <source>
        <dbReference type="ARBA" id="ARBA00023172"/>
    </source>
</evidence>
<organism evidence="6 7">
    <name type="scientific">Pseudorhodoplanes sinuspersici</name>
    <dbReference type="NCBI Taxonomy" id="1235591"/>
    <lineage>
        <taxon>Bacteria</taxon>
        <taxon>Pseudomonadati</taxon>
        <taxon>Pseudomonadota</taxon>
        <taxon>Alphaproteobacteria</taxon>
        <taxon>Hyphomicrobiales</taxon>
        <taxon>Pseudorhodoplanes</taxon>
    </lineage>
</organism>
<keyword evidence="7" id="KW-1185">Reference proteome</keyword>
<dbReference type="GO" id="GO:0006310">
    <property type="term" value="P:DNA recombination"/>
    <property type="evidence" value="ECO:0007669"/>
    <property type="project" value="UniProtKB-KW"/>
</dbReference>
<evidence type="ECO:0000256" key="1">
    <source>
        <dbReference type="ARBA" id="ARBA00003416"/>
    </source>
</evidence>
<evidence type="ECO:0000256" key="3">
    <source>
        <dbReference type="ARBA" id="ARBA00021840"/>
    </source>
</evidence>
<sequence>MDTFALIRDRLTGVDPLLVVAIVAAAFALVLAAVIGVAVVLMARRRRRLLQAAEAERIETEQNEARMQSEARMAELRRMQAETSGLVRAMGDMLANRQSQFEKSFSERLDAVTHRVGQSVQHSTQQTTDNLARLNERLAVIDSAQQNITALASQVTSLQSVLSNKQQRGAFGQGRMEMIIEDGLPKGTYEFQFTLSNSTRPDCVIHFPDQRPLIIDAKFPLEAVTAFRDSKSDDERNLAGKLLRQHVSKHIADIAGKYLLPGETQDLALMFVPSESVYAELHDQFDDLIQRAFRSKVVIVSPSLLMLAIQVIQQIHRDAKMREAADKIHAEVGNLMDDLRRLRDRVNKLDNHFGQANEDIRQILISADKMEKRGARIREVEFDGDDDDASAVVIPAPIGARRIAGE</sequence>
<comment type="function">
    <text evidence="1">Involved in DNA recombination.</text>
</comment>
<evidence type="ECO:0000256" key="4">
    <source>
        <dbReference type="ARBA" id="ARBA00023054"/>
    </source>
</evidence>
<dbReference type="RefSeq" id="WP_086086450.1">
    <property type="nucleotide sequence ID" value="NZ_CP021112.1"/>
</dbReference>
<dbReference type="PANTHER" id="PTHR30563">
    <property type="entry name" value="DNA RECOMBINATION PROTEIN RMUC"/>
    <property type="match status" value="1"/>
</dbReference>
<dbReference type="Proteomes" id="UP000194137">
    <property type="component" value="Chromosome"/>
</dbReference>
<keyword evidence="5" id="KW-0233">DNA recombination</keyword>
<name>A0A1W6ZLI9_9HYPH</name>
<accession>A0A1W6ZLI9</accession>
<dbReference type="KEGG" id="psin:CAK95_02845"/>
<dbReference type="PANTHER" id="PTHR30563:SF0">
    <property type="entry name" value="DNA RECOMBINATION PROTEIN RMUC"/>
    <property type="match status" value="1"/>
</dbReference>
<proteinExistence type="inferred from homology"/>
<reference evidence="6 7" key="1">
    <citation type="submission" date="2017-05" db="EMBL/GenBank/DDBJ databases">
        <title>Full genome sequence of Pseudorhodoplanes sinuspersici.</title>
        <authorList>
            <person name="Dastgheib S.M.M."/>
            <person name="Shavandi M."/>
            <person name="Tirandaz H."/>
        </authorList>
    </citation>
    <scope>NUCLEOTIDE SEQUENCE [LARGE SCALE GENOMIC DNA]</scope>
    <source>
        <strain evidence="6 7">RIPI110</strain>
    </source>
</reference>
<dbReference type="OrthoDB" id="370725at2"/>
<dbReference type="Pfam" id="PF02646">
    <property type="entry name" value="RmuC"/>
    <property type="match status" value="1"/>
</dbReference>
<evidence type="ECO:0000313" key="6">
    <source>
        <dbReference type="EMBL" id="ARP98135.1"/>
    </source>
</evidence>
<dbReference type="AlphaFoldDB" id="A0A1W6ZLI9"/>
<dbReference type="EMBL" id="CP021112">
    <property type="protein sequence ID" value="ARP98135.1"/>
    <property type="molecule type" value="Genomic_DNA"/>
</dbReference>